<feature type="compositionally biased region" description="Low complexity" evidence="1">
    <location>
        <begin position="284"/>
        <end position="295"/>
    </location>
</feature>
<evidence type="ECO:0000313" key="3">
    <source>
        <dbReference type="Proteomes" id="UP000305067"/>
    </source>
</evidence>
<proteinExistence type="predicted"/>
<reference evidence="2 3" key="1">
    <citation type="journal article" date="2019" name="Nat. Ecol. Evol.">
        <title>Megaphylogeny resolves global patterns of mushroom evolution.</title>
        <authorList>
            <person name="Varga T."/>
            <person name="Krizsan K."/>
            <person name="Foldi C."/>
            <person name="Dima B."/>
            <person name="Sanchez-Garcia M."/>
            <person name="Sanchez-Ramirez S."/>
            <person name="Szollosi G.J."/>
            <person name="Szarkandi J.G."/>
            <person name="Papp V."/>
            <person name="Albert L."/>
            <person name="Andreopoulos W."/>
            <person name="Angelini C."/>
            <person name="Antonin V."/>
            <person name="Barry K.W."/>
            <person name="Bougher N.L."/>
            <person name="Buchanan P."/>
            <person name="Buyck B."/>
            <person name="Bense V."/>
            <person name="Catcheside P."/>
            <person name="Chovatia M."/>
            <person name="Cooper J."/>
            <person name="Damon W."/>
            <person name="Desjardin D."/>
            <person name="Finy P."/>
            <person name="Geml J."/>
            <person name="Haridas S."/>
            <person name="Hughes K."/>
            <person name="Justo A."/>
            <person name="Karasinski D."/>
            <person name="Kautmanova I."/>
            <person name="Kiss B."/>
            <person name="Kocsube S."/>
            <person name="Kotiranta H."/>
            <person name="LaButti K.M."/>
            <person name="Lechner B.E."/>
            <person name="Liimatainen K."/>
            <person name="Lipzen A."/>
            <person name="Lukacs Z."/>
            <person name="Mihaltcheva S."/>
            <person name="Morgado L.N."/>
            <person name="Niskanen T."/>
            <person name="Noordeloos M.E."/>
            <person name="Ohm R.A."/>
            <person name="Ortiz-Santana B."/>
            <person name="Ovrebo C."/>
            <person name="Racz N."/>
            <person name="Riley R."/>
            <person name="Savchenko A."/>
            <person name="Shiryaev A."/>
            <person name="Soop K."/>
            <person name="Spirin V."/>
            <person name="Szebenyi C."/>
            <person name="Tomsovsky M."/>
            <person name="Tulloss R.E."/>
            <person name="Uehling J."/>
            <person name="Grigoriev I.V."/>
            <person name="Vagvolgyi C."/>
            <person name="Papp T."/>
            <person name="Martin F.M."/>
            <person name="Miettinen O."/>
            <person name="Hibbett D.S."/>
            <person name="Nagy L.G."/>
        </authorList>
    </citation>
    <scope>NUCLEOTIDE SEQUENCE [LARGE SCALE GENOMIC DNA]</scope>
    <source>
        <strain evidence="2 3">CBS 309.79</strain>
    </source>
</reference>
<feature type="region of interest" description="Disordered" evidence="1">
    <location>
        <begin position="311"/>
        <end position="330"/>
    </location>
</feature>
<dbReference type="Proteomes" id="UP000305067">
    <property type="component" value="Unassembled WGS sequence"/>
</dbReference>
<evidence type="ECO:0000313" key="2">
    <source>
        <dbReference type="EMBL" id="TFK99642.1"/>
    </source>
</evidence>
<keyword evidence="3" id="KW-1185">Reference proteome</keyword>
<feature type="compositionally biased region" description="Basic and acidic residues" evidence="1">
    <location>
        <begin position="273"/>
        <end position="283"/>
    </location>
</feature>
<organism evidence="2 3">
    <name type="scientific">Pterulicium gracile</name>
    <dbReference type="NCBI Taxonomy" id="1884261"/>
    <lineage>
        <taxon>Eukaryota</taxon>
        <taxon>Fungi</taxon>
        <taxon>Dikarya</taxon>
        <taxon>Basidiomycota</taxon>
        <taxon>Agaricomycotina</taxon>
        <taxon>Agaricomycetes</taxon>
        <taxon>Agaricomycetidae</taxon>
        <taxon>Agaricales</taxon>
        <taxon>Pleurotineae</taxon>
        <taxon>Pterulaceae</taxon>
        <taxon>Pterulicium</taxon>
    </lineage>
</organism>
<protein>
    <submittedName>
        <fullName evidence="2">Uncharacterized protein</fullName>
    </submittedName>
</protein>
<evidence type="ECO:0000256" key="1">
    <source>
        <dbReference type="SAM" id="MobiDB-lite"/>
    </source>
</evidence>
<name>A0A5C3QC78_9AGAR</name>
<feature type="compositionally biased region" description="Polar residues" evidence="1">
    <location>
        <begin position="312"/>
        <end position="325"/>
    </location>
</feature>
<feature type="compositionally biased region" description="Polar residues" evidence="1">
    <location>
        <begin position="455"/>
        <end position="466"/>
    </location>
</feature>
<feature type="compositionally biased region" description="Polar residues" evidence="1">
    <location>
        <begin position="382"/>
        <end position="394"/>
    </location>
</feature>
<feature type="region of interest" description="Disordered" evidence="1">
    <location>
        <begin position="252"/>
        <end position="304"/>
    </location>
</feature>
<dbReference type="EMBL" id="ML178832">
    <property type="protein sequence ID" value="TFK99642.1"/>
    <property type="molecule type" value="Genomic_DNA"/>
</dbReference>
<sequence>MQSQPNDLPLYNRPNWDFNFVDPPAHIPPSGVQDRFLADVQDEFQDDLLAFEQLAERITARLDSIEARHRSEPIPPAMKIAHSFVQNLLTSLLVIEKRTEQAAELFSYFLLKEGLAEELPSSSSHSSELHPLYHTWSSLSASQGPATHSQASDLEFNDELFYDSYLERSTESSFRRDSYAESYLPPTPSDTSSVLFHMEYPEFDPNQHVEHNHRSLAGLKQHLATPSPNIGRQGALFDGAYSLGPGSHFLSPASPFASEPETRLSHGASGHGRSPDIRMDRSLSKSPEGHSSSEGSSGGKTTMQGSIAALPTRSSDPFQSATSATGPGEVRSYATAEPAMTYEPLPTYNSLGTQRHQQSTYALAVRPPAIALQPHLSQSTVQLNSGGQLSTSSALDAPSRYSPSLASSSHISHGSGRGRGGSPSTSSVHGSAYRQHYSRGGPRFGEFPAPHGRQPGSSGPTPTRQDPPNVWLNFYKKGGAVPELGIRDVPGGVSRLENPDVIADVFARVHVTRRQYRNKDLNGSSPIVKMVPDDPFLQRNALVLVAMDLFRLRDDLEGQSEFTYLHSMGHFPVTQGVDPAQPTAAVPFPHQQDVTNSNVAKHFASTGMTPNSAHTLGLEQWATFHYGSEDVRKHLRTLREARARRDSLAGNF</sequence>
<dbReference type="AlphaFoldDB" id="A0A5C3QC78"/>
<feature type="compositionally biased region" description="Low complexity" evidence="1">
    <location>
        <begin position="397"/>
        <end position="414"/>
    </location>
</feature>
<gene>
    <name evidence="2" type="ORF">BDV98DRAFT_583979</name>
</gene>
<accession>A0A5C3QC78</accession>
<feature type="region of interest" description="Disordered" evidence="1">
    <location>
        <begin position="382"/>
        <end position="468"/>
    </location>
</feature>